<evidence type="ECO:0000256" key="1">
    <source>
        <dbReference type="ARBA" id="ARBA00004651"/>
    </source>
</evidence>
<evidence type="ECO:0000256" key="3">
    <source>
        <dbReference type="ARBA" id="ARBA00022475"/>
    </source>
</evidence>
<feature type="transmembrane region" description="Helical" evidence="7">
    <location>
        <begin position="378"/>
        <end position="403"/>
    </location>
</feature>
<dbReference type="PROSITE" id="PS50850">
    <property type="entry name" value="MFS"/>
    <property type="match status" value="1"/>
</dbReference>
<feature type="transmembrane region" description="Helical" evidence="7">
    <location>
        <begin position="189"/>
        <end position="212"/>
    </location>
</feature>
<dbReference type="AlphaFoldDB" id="A0A5M3WWC6"/>
<dbReference type="InterPro" id="IPR011701">
    <property type="entry name" value="MFS"/>
</dbReference>
<keyword evidence="10" id="KW-1185">Reference proteome</keyword>
<evidence type="ECO:0000259" key="8">
    <source>
        <dbReference type="PROSITE" id="PS50850"/>
    </source>
</evidence>
<dbReference type="PANTHER" id="PTHR42718">
    <property type="entry name" value="MAJOR FACILITATOR SUPERFAMILY MULTIDRUG TRANSPORTER MFSC"/>
    <property type="match status" value="1"/>
</dbReference>
<evidence type="ECO:0000256" key="5">
    <source>
        <dbReference type="ARBA" id="ARBA00022989"/>
    </source>
</evidence>
<dbReference type="InterPro" id="IPR036259">
    <property type="entry name" value="MFS_trans_sf"/>
</dbReference>
<dbReference type="InterPro" id="IPR004638">
    <property type="entry name" value="EmrB-like"/>
</dbReference>
<feature type="transmembrane region" description="Helical" evidence="7">
    <location>
        <begin position="451"/>
        <end position="471"/>
    </location>
</feature>
<keyword evidence="2" id="KW-0813">Transport</keyword>
<dbReference type="Gene3D" id="1.20.1250.20">
    <property type="entry name" value="MFS general substrate transporter like domains"/>
    <property type="match status" value="1"/>
</dbReference>
<evidence type="ECO:0000313" key="10">
    <source>
        <dbReference type="Proteomes" id="UP000331127"/>
    </source>
</evidence>
<feature type="transmembrane region" description="Helical" evidence="7">
    <location>
        <begin position="36"/>
        <end position="60"/>
    </location>
</feature>
<evidence type="ECO:0000256" key="7">
    <source>
        <dbReference type="SAM" id="Phobius"/>
    </source>
</evidence>
<dbReference type="PANTHER" id="PTHR42718:SF46">
    <property type="entry name" value="BLR6921 PROTEIN"/>
    <property type="match status" value="1"/>
</dbReference>
<dbReference type="EMBL" id="BLAE01000031">
    <property type="protein sequence ID" value="GES11611.1"/>
    <property type="molecule type" value="Genomic_DNA"/>
</dbReference>
<gene>
    <name evidence="9" type="ORF">Amac_052080</name>
</gene>
<evidence type="ECO:0000256" key="2">
    <source>
        <dbReference type="ARBA" id="ARBA00022448"/>
    </source>
</evidence>
<sequence length="485" mass="49816">MSEALRTVMGMTAQLPPPSHALDPEPGSSDRKAMAVLVLACMGQFVGVLDASIVNVALPAMGTELNLTPTGLQWVINAYVLAFAGLLLLGGRASDIYGERRVFVVGASLFTLASLLGGIATTPTQLIVARAVQGLGAAVLAPTTLTILTTTFPKGPRQTKAIASWTAVGAAGGAAGGTLGGVLTEYLSWRWTLLINVPIGIALVITALIVITRSHYGQGRRLDVLGTILVTAGLTALAYGTVQTHEHGWVSAEVLVPLGAGVLSLAAFLLVQSRTTQPLVPLGLLRNRLVAGSSLAMFLMGTIFLSMWYFLSLHMQDDLDYTPLQAGIGFLPHALTMIVASRAAPWFLRRMGNRTLIVAGALVGLAGMVWQAQMADGYITGILIPGFLMCAGASVSYTPIALIGTAGIDRSNSGLVSGLLTASRTVGGSLGLAALATVAATQATPAQGSSAAFLVGAGLMAITVAVVLLVLPRGAGHSPAPEPGR</sequence>
<dbReference type="GO" id="GO:0022857">
    <property type="term" value="F:transmembrane transporter activity"/>
    <property type="evidence" value="ECO:0007669"/>
    <property type="project" value="InterPro"/>
</dbReference>
<feature type="transmembrane region" description="Helical" evidence="7">
    <location>
        <begin position="248"/>
        <end position="269"/>
    </location>
</feature>
<proteinExistence type="predicted"/>
<comment type="caution">
    <text evidence="9">The sequence shown here is derived from an EMBL/GenBank/DDBJ whole genome shotgun (WGS) entry which is preliminary data.</text>
</comment>
<accession>A0A5M3WWC6</accession>
<keyword evidence="3" id="KW-1003">Cell membrane</keyword>
<feature type="transmembrane region" description="Helical" evidence="7">
    <location>
        <begin position="102"/>
        <end position="121"/>
    </location>
</feature>
<dbReference type="Gene3D" id="1.20.1720.10">
    <property type="entry name" value="Multidrug resistance protein D"/>
    <property type="match status" value="1"/>
</dbReference>
<feature type="transmembrane region" description="Helical" evidence="7">
    <location>
        <begin position="289"/>
        <end position="310"/>
    </location>
</feature>
<feature type="transmembrane region" description="Helical" evidence="7">
    <location>
        <begin position="224"/>
        <end position="242"/>
    </location>
</feature>
<dbReference type="InterPro" id="IPR020846">
    <property type="entry name" value="MFS_dom"/>
</dbReference>
<name>A0A5M3WWC6_9ACTN</name>
<protein>
    <submittedName>
        <fullName evidence="9">MFS transporter</fullName>
    </submittedName>
</protein>
<feature type="domain" description="Major facilitator superfamily (MFS) profile" evidence="8">
    <location>
        <begin position="36"/>
        <end position="475"/>
    </location>
</feature>
<dbReference type="Pfam" id="PF07690">
    <property type="entry name" value="MFS_1"/>
    <property type="match status" value="1"/>
</dbReference>
<keyword evidence="4 7" id="KW-0812">Transmembrane</keyword>
<dbReference type="CDD" id="cd17321">
    <property type="entry name" value="MFS_MMR_MDR_like"/>
    <property type="match status" value="1"/>
</dbReference>
<comment type="subcellular location">
    <subcellularLocation>
        <location evidence="1">Cell membrane</location>
        <topology evidence="1">Multi-pass membrane protein</topology>
    </subcellularLocation>
</comment>
<feature type="transmembrane region" description="Helical" evidence="7">
    <location>
        <begin position="415"/>
        <end position="439"/>
    </location>
</feature>
<dbReference type="NCBIfam" id="TIGR00711">
    <property type="entry name" value="efflux_EmrB"/>
    <property type="match status" value="1"/>
</dbReference>
<dbReference type="Proteomes" id="UP000331127">
    <property type="component" value="Unassembled WGS sequence"/>
</dbReference>
<keyword evidence="5 7" id="KW-1133">Transmembrane helix</keyword>
<organism evidence="9 10">
    <name type="scientific">Acrocarpospora macrocephala</name>
    <dbReference type="NCBI Taxonomy" id="150177"/>
    <lineage>
        <taxon>Bacteria</taxon>
        <taxon>Bacillati</taxon>
        <taxon>Actinomycetota</taxon>
        <taxon>Actinomycetes</taxon>
        <taxon>Streptosporangiales</taxon>
        <taxon>Streptosporangiaceae</taxon>
        <taxon>Acrocarpospora</taxon>
    </lineage>
</organism>
<feature type="transmembrane region" description="Helical" evidence="7">
    <location>
        <begin position="330"/>
        <end position="348"/>
    </location>
</feature>
<feature type="transmembrane region" description="Helical" evidence="7">
    <location>
        <begin position="72"/>
        <end position="90"/>
    </location>
</feature>
<dbReference type="GO" id="GO:0005886">
    <property type="term" value="C:plasma membrane"/>
    <property type="evidence" value="ECO:0007669"/>
    <property type="project" value="UniProtKB-SubCell"/>
</dbReference>
<feature type="transmembrane region" description="Helical" evidence="7">
    <location>
        <begin position="162"/>
        <end position="183"/>
    </location>
</feature>
<reference evidence="9 10" key="1">
    <citation type="submission" date="2019-10" db="EMBL/GenBank/DDBJ databases">
        <title>Whole genome shotgun sequence of Acrocarpospora macrocephala NBRC 16266.</title>
        <authorList>
            <person name="Ichikawa N."/>
            <person name="Kimura A."/>
            <person name="Kitahashi Y."/>
            <person name="Komaki H."/>
            <person name="Oguchi A."/>
        </authorList>
    </citation>
    <scope>NUCLEOTIDE SEQUENCE [LARGE SCALE GENOMIC DNA]</scope>
    <source>
        <strain evidence="9 10">NBRC 16266</strain>
    </source>
</reference>
<evidence type="ECO:0000313" key="9">
    <source>
        <dbReference type="EMBL" id="GES11611.1"/>
    </source>
</evidence>
<dbReference type="SUPFAM" id="SSF103473">
    <property type="entry name" value="MFS general substrate transporter"/>
    <property type="match status" value="1"/>
</dbReference>
<evidence type="ECO:0000256" key="4">
    <source>
        <dbReference type="ARBA" id="ARBA00022692"/>
    </source>
</evidence>
<evidence type="ECO:0000256" key="6">
    <source>
        <dbReference type="ARBA" id="ARBA00023136"/>
    </source>
</evidence>
<dbReference type="PRINTS" id="PR01036">
    <property type="entry name" value="TCRTETB"/>
</dbReference>
<feature type="transmembrane region" description="Helical" evidence="7">
    <location>
        <begin position="127"/>
        <end position="150"/>
    </location>
</feature>
<feature type="transmembrane region" description="Helical" evidence="7">
    <location>
        <begin position="355"/>
        <end position="372"/>
    </location>
</feature>
<keyword evidence="6 7" id="KW-0472">Membrane</keyword>